<dbReference type="GO" id="GO:0005685">
    <property type="term" value="C:U1 snRNP"/>
    <property type="evidence" value="ECO:0007669"/>
    <property type="project" value="TreeGrafter"/>
</dbReference>
<comment type="caution">
    <text evidence="7">The sequence shown here is derived from an EMBL/GenBank/DDBJ whole genome shotgun (WGS) entry which is preliminary data.</text>
</comment>
<dbReference type="PANTHER" id="PTHR17204:SF5">
    <property type="entry name" value="PRE-MRNA-PROCESSING FACTOR 39"/>
    <property type="match status" value="1"/>
</dbReference>
<dbReference type="GO" id="GO:0071004">
    <property type="term" value="C:U2-type prespliceosome"/>
    <property type="evidence" value="ECO:0007669"/>
    <property type="project" value="TreeGrafter"/>
</dbReference>
<dbReference type="GO" id="GO:0000395">
    <property type="term" value="P:mRNA 5'-splice site recognition"/>
    <property type="evidence" value="ECO:0007669"/>
    <property type="project" value="TreeGrafter"/>
</dbReference>
<dbReference type="InterPro" id="IPR059164">
    <property type="entry name" value="HAT_PRP39_C"/>
</dbReference>
<keyword evidence="8" id="KW-1185">Reference proteome</keyword>
<organism evidence="7 8">
    <name type="scientific">Scheffersomyces spartinae</name>
    <dbReference type="NCBI Taxonomy" id="45513"/>
    <lineage>
        <taxon>Eukaryota</taxon>
        <taxon>Fungi</taxon>
        <taxon>Dikarya</taxon>
        <taxon>Ascomycota</taxon>
        <taxon>Saccharomycotina</taxon>
        <taxon>Pichiomycetes</taxon>
        <taxon>Debaryomycetaceae</taxon>
        <taxon>Scheffersomyces</taxon>
    </lineage>
</organism>
<dbReference type="AlphaFoldDB" id="A0A9P7VB32"/>
<evidence type="ECO:0000256" key="6">
    <source>
        <dbReference type="ARBA" id="ARBA00038019"/>
    </source>
</evidence>
<dbReference type="PANTHER" id="PTHR17204">
    <property type="entry name" value="PRE-MRNA PROCESSING PROTEIN PRP39-RELATED"/>
    <property type="match status" value="1"/>
</dbReference>
<evidence type="ECO:0000313" key="7">
    <source>
        <dbReference type="EMBL" id="KAG7194652.1"/>
    </source>
</evidence>
<keyword evidence="5" id="KW-0539">Nucleus</keyword>
<accession>A0A9P7VB32</accession>
<proteinExistence type="inferred from homology"/>
<dbReference type="GO" id="GO:0000243">
    <property type="term" value="C:commitment complex"/>
    <property type="evidence" value="ECO:0007669"/>
    <property type="project" value="TreeGrafter"/>
</dbReference>
<evidence type="ECO:0000256" key="1">
    <source>
        <dbReference type="ARBA" id="ARBA00004123"/>
    </source>
</evidence>
<keyword evidence="3" id="KW-0677">Repeat</keyword>
<keyword evidence="4" id="KW-0508">mRNA splicing</keyword>
<dbReference type="Proteomes" id="UP000790833">
    <property type="component" value="Unassembled WGS sequence"/>
</dbReference>
<evidence type="ECO:0000256" key="4">
    <source>
        <dbReference type="ARBA" id="ARBA00023187"/>
    </source>
</evidence>
<dbReference type="OrthoDB" id="10265668at2759"/>
<dbReference type="GO" id="GO:0030627">
    <property type="term" value="F:pre-mRNA 5'-splice site binding"/>
    <property type="evidence" value="ECO:0007669"/>
    <property type="project" value="TreeGrafter"/>
</dbReference>
<evidence type="ECO:0000313" key="8">
    <source>
        <dbReference type="Proteomes" id="UP000790833"/>
    </source>
</evidence>
<reference evidence="7" key="1">
    <citation type="submission" date="2021-03" db="EMBL/GenBank/DDBJ databases">
        <authorList>
            <person name="Palmer J.M."/>
        </authorList>
    </citation>
    <scope>NUCLEOTIDE SEQUENCE</scope>
    <source>
        <strain evidence="7">ARV_011</strain>
    </source>
</reference>
<keyword evidence="2" id="KW-0507">mRNA processing</keyword>
<dbReference type="Pfam" id="PF23241">
    <property type="entry name" value="HAT_PRP39_C"/>
    <property type="match status" value="1"/>
</dbReference>
<sequence length="720" mass="83844">MNSFRPIDLVRLSNKNELNANIPHERLKLQINENPMAISGWDQLFRLIDDTVAQLYDKSNTDAINSQFKQFIHNTYSEFLARFPCAESYWQKWLVIEYKLHNDKSKSIAVLKNAVDLVPGSLALWNDYLDILIDDYENCATPTIVDQKLELLRSEFPRAVSAVGWHFNADTLWDKIIQFELKLQLQSQEALAYYKQVVRIPLYEYSRYYMHFTEFIKQFDLEKSFDLNIFAPHFSTYGVTSVEQLTNEEKKTIVDSHYESLFQETQKWVTAVWPFESQITRQFFIPTEIEVIAQETSKWIEYLDAIILLHKESPTPVSFDFVSSIFERSLIPNCYNENLWLKYIAFINKYEVDEKAKDIKLTSIFNRASTLFIPLEETELRSLYIKYLSSTGGFSLANEYCFEWIKNLDGSTFSRYLKKPYLAFVGYLIDLWENHMSSVDLCLITLIIIIDFFDKVDSYNKKQEIKLVDSSLKKNSKFDYGYVNTLSKVLNASSICIIVSKHLHLLLKSQGPESYKAIRSFYNKYHEEDALKGSTKFWKFMVEHEGIIKFNINNLRSIIKFIKTKTNLPKSSVDALTDLVYDIYTSNYDAVLAVGQIDDTVVRHWNDVDNSLSINTDAFLRFSENNYLVDDIVSSKRPPVRLSKEEELKRLYKLNIGNPGIMVDKSPNVVNSLIFDGKHISLVDIGDGNNTEKLVPPETPMFRNVEKANQAIEYPKYLNI</sequence>
<comment type="subcellular location">
    <subcellularLocation>
        <location evidence="1">Nucleus</location>
    </subcellularLocation>
</comment>
<dbReference type="Gene3D" id="1.25.40.10">
    <property type="entry name" value="Tetratricopeptide repeat domain"/>
    <property type="match status" value="2"/>
</dbReference>
<dbReference type="EMBL" id="JAHMUF010000006">
    <property type="protein sequence ID" value="KAG7194652.1"/>
    <property type="molecule type" value="Genomic_DNA"/>
</dbReference>
<dbReference type="GeneID" id="66117702"/>
<gene>
    <name evidence="7" type="ORF">KQ657_004328</name>
</gene>
<dbReference type="Pfam" id="PF23240">
    <property type="entry name" value="HAT_PRP39_N"/>
    <property type="match status" value="1"/>
</dbReference>
<comment type="similarity">
    <text evidence="6">Belongs to the PRP39 family.</text>
</comment>
<dbReference type="InterPro" id="IPR011990">
    <property type="entry name" value="TPR-like_helical_dom_sf"/>
</dbReference>
<dbReference type="RefSeq" id="XP_043050199.1">
    <property type="nucleotide sequence ID" value="XM_043195002.1"/>
</dbReference>
<dbReference type="SMART" id="SM00386">
    <property type="entry name" value="HAT"/>
    <property type="match status" value="4"/>
</dbReference>
<protein>
    <recommendedName>
        <fullName evidence="9">Pre-mRNA-processing factor 39</fullName>
    </recommendedName>
</protein>
<dbReference type="InterPro" id="IPR003107">
    <property type="entry name" value="HAT"/>
</dbReference>
<name>A0A9P7VB32_9ASCO</name>
<evidence type="ECO:0000256" key="3">
    <source>
        <dbReference type="ARBA" id="ARBA00022737"/>
    </source>
</evidence>
<evidence type="ECO:0008006" key="9">
    <source>
        <dbReference type="Google" id="ProtNLM"/>
    </source>
</evidence>
<evidence type="ECO:0000256" key="5">
    <source>
        <dbReference type="ARBA" id="ARBA00023242"/>
    </source>
</evidence>
<evidence type="ECO:0000256" key="2">
    <source>
        <dbReference type="ARBA" id="ARBA00022664"/>
    </source>
</evidence>
<dbReference type="SUPFAM" id="SSF48452">
    <property type="entry name" value="TPR-like"/>
    <property type="match status" value="1"/>
</dbReference>